<organism evidence="1 2">
    <name type="scientific">Trichosporon asahii var. asahii (strain CBS 8904)</name>
    <name type="common">Yeast</name>
    <dbReference type="NCBI Taxonomy" id="1220162"/>
    <lineage>
        <taxon>Eukaryota</taxon>
        <taxon>Fungi</taxon>
        <taxon>Dikarya</taxon>
        <taxon>Basidiomycota</taxon>
        <taxon>Agaricomycotina</taxon>
        <taxon>Tremellomycetes</taxon>
        <taxon>Trichosporonales</taxon>
        <taxon>Trichosporonaceae</taxon>
        <taxon>Trichosporon</taxon>
    </lineage>
</organism>
<keyword evidence="2" id="KW-1185">Reference proteome</keyword>
<dbReference type="Proteomes" id="UP000006757">
    <property type="component" value="Unassembled WGS sequence"/>
</dbReference>
<dbReference type="HOGENOM" id="CLU_1662045_0_0_1"/>
<dbReference type="AlphaFoldDB" id="K1VZJ2"/>
<evidence type="ECO:0000313" key="1">
    <source>
        <dbReference type="EMBL" id="EKD04992.1"/>
    </source>
</evidence>
<dbReference type="STRING" id="1220162.K1VZJ2"/>
<name>K1VZJ2_TRIAC</name>
<dbReference type="InParanoid" id="K1VZJ2"/>
<proteinExistence type="predicted"/>
<protein>
    <submittedName>
        <fullName evidence="1">Uncharacterized protein</fullName>
    </submittedName>
</protein>
<comment type="caution">
    <text evidence="1">The sequence shown here is derived from an EMBL/GenBank/DDBJ whole genome shotgun (WGS) entry which is preliminary data.</text>
</comment>
<evidence type="ECO:0000313" key="2">
    <source>
        <dbReference type="Proteomes" id="UP000006757"/>
    </source>
</evidence>
<gene>
    <name evidence="1" type="ORF">A1Q2_00691</name>
</gene>
<sequence>MEKEQQKPKALAKVWAHASMTAALLHKKASHSSAFVLLESVYTTTEVSLEGRPGRGPGGRPQLDETCTFTVTLRFASEIDLVLSMRFCRKEERSTQEYAAVLAAIQGANVLLCDHPSKSFTPINAFFQFLWCEGLCAICQCGYCYKEWQPVVKVVILWA</sequence>
<dbReference type="EMBL" id="AMBO01000167">
    <property type="protein sequence ID" value="EKD04992.1"/>
    <property type="molecule type" value="Genomic_DNA"/>
</dbReference>
<reference evidence="1 2" key="1">
    <citation type="journal article" date="2012" name="Eukaryot. Cell">
        <title>Genome sequence of the Trichosporon asahii environmental strain CBS 8904.</title>
        <authorList>
            <person name="Yang R.Y."/>
            <person name="Li H.T."/>
            <person name="Zhu H."/>
            <person name="Zhou G.P."/>
            <person name="Wang M."/>
            <person name="Wang L."/>
        </authorList>
    </citation>
    <scope>NUCLEOTIDE SEQUENCE [LARGE SCALE GENOMIC DNA]</scope>
    <source>
        <strain evidence="1 2">CBS 8904</strain>
    </source>
</reference>
<accession>K1VZJ2</accession>